<feature type="transmembrane region" description="Helical" evidence="11">
    <location>
        <begin position="210"/>
        <end position="227"/>
    </location>
</feature>
<accession>A0A1F7WSK6</accession>
<comment type="caution">
    <text evidence="15">The sequence shown here is derived from an EMBL/GenBank/DDBJ whole genome shotgun (WGS) entry which is preliminary data.</text>
</comment>
<dbReference type="GO" id="GO:0016887">
    <property type="term" value="F:ATP hydrolysis activity"/>
    <property type="evidence" value="ECO:0007669"/>
    <property type="project" value="InterPro"/>
</dbReference>
<gene>
    <name evidence="15" type="ORF">A2008_00910</name>
</gene>
<feature type="transmembrane region" description="Helical" evidence="11">
    <location>
        <begin position="307"/>
        <end position="328"/>
    </location>
</feature>
<dbReference type="PANTHER" id="PTHR24221:SF654">
    <property type="entry name" value="ATP-BINDING CASSETTE SUB-FAMILY B MEMBER 6"/>
    <property type="match status" value="1"/>
</dbReference>
<dbReference type="CDD" id="cd18569">
    <property type="entry name" value="ABC_6TM_NHLM_bacteriocin"/>
    <property type="match status" value="1"/>
</dbReference>
<dbReference type="InterPro" id="IPR011527">
    <property type="entry name" value="ABC1_TM_dom"/>
</dbReference>
<evidence type="ECO:0000256" key="11">
    <source>
        <dbReference type="SAM" id="Phobius"/>
    </source>
</evidence>
<dbReference type="InterPro" id="IPR003439">
    <property type="entry name" value="ABC_transporter-like_ATP-bd"/>
</dbReference>
<comment type="subcellular location">
    <subcellularLocation>
        <location evidence="1">Cell membrane</location>
        <topology evidence="1">Multi-pass membrane protein</topology>
    </subcellularLocation>
</comment>
<dbReference type="Pfam" id="PF00005">
    <property type="entry name" value="ABC_tran"/>
    <property type="match status" value="1"/>
</dbReference>
<dbReference type="SUPFAM" id="SSF52540">
    <property type="entry name" value="P-loop containing nucleoside triphosphate hydrolases"/>
    <property type="match status" value="1"/>
</dbReference>
<dbReference type="PROSITE" id="PS50929">
    <property type="entry name" value="ABC_TM1F"/>
    <property type="match status" value="1"/>
</dbReference>
<sequence>MPEETVKKKVYKRVKTPTVIQMEAVECGAASLGIILGYHGLFITLEELREKCGISRDGSKASNVLKAARGYNLSAKGFRYEPEELKYIEFPAIVHWNFNHFLVLEGFSAGKAYLNDPAEGPRVVSREEFDESYTGIVLTFEKSPEFKAGGRKKSMLKAILKRLPGTRVALAYSMLAGLFLVIPGLVIPTFSKIFIDDILIGNSTDWLRPLILGMIFAGVLRASLTALQQHHLAMLEIKIALTSSGKFFQHLLHLPIQFFAQRFAGDLSARLQSNDQVAQLFSGELAVNALNCLLIVFYAFLMCQYDILLTAIGVGIALANILILKSVARRKVDQNQKLLQIRGKFMGDAVGGLSIIETLKASGSESDFFAKIGGLHANVVCASQEMEVTNQFISCIPTFLSALNGALILGVGGFLVMDGKLTLGMLVAFQSLMASFIEPVNRLVQLGSSLQELEGSMNRIDDVMNYSEDKRFDAKPADDGKVSKLSGSVELKNVTFGYSRLEPPLIENFSLSLKPGMRVALVGSSGSGKSTVAKLVSGLYAPWSGEILFDGRPRDQISNDVITNSVSIVDQDISMFEGSIKENIILWDYSVPDTSVFAATRDAAIHEDIARRPSAYEARTEEGGKNFSGGQRQRLEIARALAINPSVMILDEATSALDPQTEMMIDESLRRRGCTCIIVAHRLSTIRDCDEIIVMNYGKIACRGTHEELIADPGSAYSQLIKMH</sequence>
<dbReference type="STRING" id="1817813.A2008_00910"/>
<proteinExistence type="predicted"/>
<dbReference type="GO" id="GO:0140359">
    <property type="term" value="F:ABC-type transporter activity"/>
    <property type="evidence" value="ECO:0007669"/>
    <property type="project" value="InterPro"/>
</dbReference>
<evidence type="ECO:0000256" key="4">
    <source>
        <dbReference type="ARBA" id="ARBA00022692"/>
    </source>
</evidence>
<dbReference type="Gene3D" id="3.40.50.300">
    <property type="entry name" value="P-loop containing nucleotide triphosphate hydrolases"/>
    <property type="match status" value="1"/>
</dbReference>
<dbReference type="PROSITE" id="PS00211">
    <property type="entry name" value="ABC_TRANSPORTER_1"/>
    <property type="match status" value="1"/>
</dbReference>
<dbReference type="GO" id="GO:0043213">
    <property type="term" value="P:bacteriocin transport"/>
    <property type="evidence" value="ECO:0007669"/>
    <property type="project" value="UniProtKB-KW"/>
</dbReference>
<dbReference type="AlphaFoldDB" id="A0A1F7WSK6"/>
<dbReference type="Gene3D" id="1.20.1560.10">
    <property type="entry name" value="ABC transporter type 1, transmembrane domain"/>
    <property type="match status" value="1"/>
</dbReference>
<dbReference type="GO" id="GO:0008233">
    <property type="term" value="F:peptidase activity"/>
    <property type="evidence" value="ECO:0007669"/>
    <property type="project" value="InterPro"/>
</dbReference>
<name>A0A1F7WSK6_9BACT</name>
<keyword evidence="8 11" id="KW-1133">Transmembrane helix</keyword>
<dbReference type="Gene3D" id="3.90.70.10">
    <property type="entry name" value="Cysteine proteinases"/>
    <property type="match status" value="1"/>
</dbReference>
<dbReference type="PANTHER" id="PTHR24221">
    <property type="entry name" value="ATP-BINDING CASSETTE SUB-FAMILY B"/>
    <property type="match status" value="1"/>
</dbReference>
<evidence type="ECO:0000313" key="15">
    <source>
        <dbReference type="EMBL" id="OGM05761.1"/>
    </source>
</evidence>
<keyword evidence="2" id="KW-0813">Transport</keyword>
<evidence type="ECO:0000256" key="10">
    <source>
        <dbReference type="ARBA" id="ARBA00043264"/>
    </source>
</evidence>
<evidence type="ECO:0000259" key="12">
    <source>
        <dbReference type="PROSITE" id="PS50893"/>
    </source>
</evidence>
<dbReference type="SUPFAM" id="SSF90123">
    <property type="entry name" value="ABC transporter transmembrane region"/>
    <property type="match status" value="1"/>
</dbReference>
<feature type="domain" description="ABC transporter" evidence="12">
    <location>
        <begin position="489"/>
        <end position="722"/>
    </location>
</feature>
<evidence type="ECO:0000256" key="9">
    <source>
        <dbReference type="ARBA" id="ARBA00023136"/>
    </source>
</evidence>
<evidence type="ECO:0000256" key="8">
    <source>
        <dbReference type="ARBA" id="ARBA00022989"/>
    </source>
</evidence>
<evidence type="ECO:0000256" key="6">
    <source>
        <dbReference type="ARBA" id="ARBA00022840"/>
    </source>
</evidence>
<evidence type="ECO:0000256" key="5">
    <source>
        <dbReference type="ARBA" id="ARBA00022741"/>
    </source>
</evidence>
<dbReference type="Pfam" id="PF00664">
    <property type="entry name" value="ABC_membrane"/>
    <property type="match status" value="1"/>
</dbReference>
<dbReference type="NCBIfam" id="TIGR03796">
    <property type="entry name" value="NHLM_micro_ABC1"/>
    <property type="match status" value="1"/>
</dbReference>
<feature type="transmembrane region" description="Helical" evidence="11">
    <location>
        <begin position="392"/>
        <end position="415"/>
    </location>
</feature>
<dbReference type="InterPro" id="IPR027417">
    <property type="entry name" value="P-loop_NTPase"/>
</dbReference>
<dbReference type="InterPro" id="IPR005074">
    <property type="entry name" value="Peptidase_C39"/>
</dbReference>
<feature type="domain" description="Peptidase C39" evidence="14">
    <location>
        <begin position="21"/>
        <end position="140"/>
    </location>
</feature>
<dbReference type="InterPro" id="IPR017871">
    <property type="entry name" value="ABC_transporter-like_CS"/>
</dbReference>
<dbReference type="InterPro" id="IPR022514">
    <property type="entry name" value="NHPM_micro_ABC1"/>
</dbReference>
<organism evidence="15 16">
    <name type="scientific">Candidatus Wallbacteria bacterium GWC2_49_35</name>
    <dbReference type="NCBI Taxonomy" id="1817813"/>
    <lineage>
        <taxon>Bacteria</taxon>
        <taxon>Candidatus Walliibacteriota</taxon>
    </lineage>
</organism>
<evidence type="ECO:0000256" key="7">
    <source>
        <dbReference type="ARBA" id="ARBA00022927"/>
    </source>
</evidence>
<dbReference type="SMART" id="SM00382">
    <property type="entry name" value="AAA"/>
    <property type="match status" value="1"/>
</dbReference>
<dbReference type="GO" id="GO:0034040">
    <property type="term" value="F:ATPase-coupled lipid transmembrane transporter activity"/>
    <property type="evidence" value="ECO:0007669"/>
    <property type="project" value="TreeGrafter"/>
</dbReference>
<evidence type="ECO:0000259" key="13">
    <source>
        <dbReference type="PROSITE" id="PS50929"/>
    </source>
</evidence>
<evidence type="ECO:0000256" key="2">
    <source>
        <dbReference type="ARBA" id="ARBA00022448"/>
    </source>
</evidence>
<feature type="transmembrane region" description="Helical" evidence="11">
    <location>
        <begin position="280"/>
        <end position="301"/>
    </location>
</feature>
<feature type="domain" description="ABC transmembrane type-1" evidence="13">
    <location>
        <begin position="173"/>
        <end position="452"/>
    </location>
</feature>
<dbReference type="EMBL" id="MGFH01000099">
    <property type="protein sequence ID" value="OGM05761.1"/>
    <property type="molecule type" value="Genomic_DNA"/>
</dbReference>
<dbReference type="GO" id="GO:0005886">
    <property type="term" value="C:plasma membrane"/>
    <property type="evidence" value="ECO:0007669"/>
    <property type="project" value="UniProtKB-SubCell"/>
</dbReference>
<keyword evidence="10" id="KW-0080">Bacteriocin transport</keyword>
<dbReference type="Proteomes" id="UP000178735">
    <property type="component" value="Unassembled WGS sequence"/>
</dbReference>
<reference evidence="15 16" key="1">
    <citation type="journal article" date="2016" name="Nat. Commun.">
        <title>Thousands of microbial genomes shed light on interconnected biogeochemical processes in an aquifer system.</title>
        <authorList>
            <person name="Anantharaman K."/>
            <person name="Brown C.T."/>
            <person name="Hug L.A."/>
            <person name="Sharon I."/>
            <person name="Castelle C.J."/>
            <person name="Probst A.J."/>
            <person name="Thomas B.C."/>
            <person name="Singh A."/>
            <person name="Wilkins M.J."/>
            <person name="Karaoz U."/>
            <person name="Brodie E.L."/>
            <person name="Williams K.H."/>
            <person name="Hubbard S.S."/>
            <person name="Banfield J.F."/>
        </authorList>
    </citation>
    <scope>NUCLEOTIDE SEQUENCE [LARGE SCALE GENOMIC DNA]</scope>
</reference>
<dbReference type="InterPro" id="IPR039421">
    <property type="entry name" value="Type_1_exporter"/>
</dbReference>
<keyword evidence="9 11" id="KW-0472">Membrane</keyword>
<evidence type="ECO:0000313" key="16">
    <source>
        <dbReference type="Proteomes" id="UP000178735"/>
    </source>
</evidence>
<evidence type="ECO:0000259" key="14">
    <source>
        <dbReference type="PROSITE" id="PS50990"/>
    </source>
</evidence>
<keyword evidence="6" id="KW-0067">ATP-binding</keyword>
<dbReference type="InterPro" id="IPR036640">
    <property type="entry name" value="ABC1_TM_sf"/>
</dbReference>
<keyword evidence="3" id="KW-1003">Cell membrane</keyword>
<dbReference type="PROSITE" id="PS50893">
    <property type="entry name" value="ABC_TRANSPORTER_2"/>
    <property type="match status" value="1"/>
</dbReference>
<protein>
    <submittedName>
        <fullName evidence="15">NHLP family bacteriocin export ABC transporter peptidase/permease/ATPase subunit</fullName>
    </submittedName>
</protein>
<evidence type="ECO:0000256" key="1">
    <source>
        <dbReference type="ARBA" id="ARBA00004651"/>
    </source>
</evidence>
<dbReference type="GO" id="GO:0015031">
    <property type="term" value="P:protein transport"/>
    <property type="evidence" value="ECO:0007669"/>
    <property type="project" value="UniProtKB-KW"/>
</dbReference>
<dbReference type="GO" id="GO:0005524">
    <property type="term" value="F:ATP binding"/>
    <property type="evidence" value="ECO:0007669"/>
    <property type="project" value="UniProtKB-KW"/>
</dbReference>
<keyword evidence="4 11" id="KW-0812">Transmembrane</keyword>
<feature type="transmembrane region" description="Helical" evidence="11">
    <location>
        <begin position="169"/>
        <end position="190"/>
    </location>
</feature>
<evidence type="ECO:0000256" key="3">
    <source>
        <dbReference type="ARBA" id="ARBA00022475"/>
    </source>
</evidence>
<dbReference type="PROSITE" id="PS50990">
    <property type="entry name" value="PEPTIDASE_C39"/>
    <property type="match status" value="1"/>
</dbReference>
<keyword evidence="7" id="KW-0653">Protein transport</keyword>
<dbReference type="FunFam" id="3.40.50.300:FF:000299">
    <property type="entry name" value="ABC transporter ATP-binding protein/permease"/>
    <property type="match status" value="1"/>
</dbReference>
<dbReference type="InterPro" id="IPR003593">
    <property type="entry name" value="AAA+_ATPase"/>
</dbReference>
<dbReference type="GO" id="GO:0006508">
    <property type="term" value="P:proteolysis"/>
    <property type="evidence" value="ECO:0007669"/>
    <property type="project" value="InterPro"/>
</dbReference>
<dbReference type="Pfam" id="PF03412">
    <property type="entry name" value="Peptidase_C39"/>
    <property type="match status" value="1"/>
</dbReference>
<keyword evidence="5" id="KW-0547">Nucleotide-binding</keyword>